<dbReference type="InterPro" id="IPR036397">
    <property type="entry name" value="RNaseH_sf"/>
</dbReference>
<reference evidence="2 3" key="1">
    <citation type="journal article" date="2016" name="Genome Biol. Evol.">
        <title>Divergent and convergent evolution of fungal pathogenicity.</title>
        <authorList>
            <person name="Shang Y."/>
            <person name="Xiao G."/>
            <person name="Zheng P."/>
            <person name="Cen K."/>
            <person name="Zhan S."/>
            <person name="Wang C."/>
        </authorList>
    </citation>
    <scope>NUCLEOTIDE SEQUENCE [LARGE SCALE GENOMIC DNA]</scope>
    <source>
        <strain evidence="2 3">ARSEF 7405</strain>
    </source>
</reference>
<evidence type="ECO:0000313" key="3">
    <source>
        <dbReference type="Proteomes" id="UP000242877"/>
    </source>
</evidence>
<accession>A0A167W6F6</accession>
<dbReference type="InterPro" id="IPR052338">
    <property type="entry name" value="Transposase_5"/>
</dbReference>
<dbReference type="Gene3D" id="3.30.420.10">
    <property type="entry name" value="Ribonuclease H-like superfamily/Ribonuclease H"/>
    <property type="match status" value="1"/>
</dbReference>
<dbReference type="AlphaFoldDB" id="A0A167W6F6"/>
<dbReference type="VEuPathDB" id="FungiDB:AAP_05031"/>
<dbReference type="Proteomes" id="UP000242877">
    <property type="component" value="Unassembled WGS sequence"/>
</dbReference>
<name>A0A167W6F6_9EURO</name>
<dbReference type="PANTHER" id="PTHR23022">
    <property type="entry name" value="TRANSPOSABLE ELEMENT-RELATED"/>
    <property type="match status" value="1"/>
</dbReference>
<feature type="domain" description="Tc1-like transposase DDE" evidence="1">
    <location>
        <begin position="43"/>
        <end position="115"/>
    </location>
</feature>
<protein>
    <submittedName>
        <fullName evidence="2">Transposase</fullName>
    </submittedName>
</protein>
<evidence type="ECO:0000313" key="2">
    <source>
        <dbReference type="EMBL" id="KZZ88459.1"/>
    </source>
</evidence>
<sequence length="174" mass="20363">MDLVNLQNHGKDISQMVWGAIWIGGRSELVIMERDDQSPRNGYSTNSYIAALEQGLVPVYEPGKVFQQDNARIHVSGGMQEWFERHGIWVPEWPPHSPDLNPIEHVWGKMKLKIMELYPQIREAGRSQVDWTQFKEALQHAWWSIPQDYIDNLIYSMPRRLGAVRKAKGWYTKY</sequence>
<proteinExistence type="predicted"/>
<dbReference type="EMBL" id="AZGZ01000026">
    <property type="protein sequence ID" value="KZZ88459.1"/>
    <property type="molecule type" value="Genomic_DNA"/>
</dbReference>
<dbReference type="PANTHER" id="PTHR23022:SF135">
    <property type="entry name" value="SI:DKEY-77F5.3"/>
    <property type="match status" value="1"/>
</dbReference>
<keyword evidence="3" id="KW-1185">Reference proteome</keyword>
<gene>
    <name evidence="2" type="ORF">AAP_05031</name>
</gene>
<dbReference type="GO" id="GO:0003676">
    <property type="term" value="F:nucleic acid binding"/>
    <property type="evidence" value="ECO:0007669"/>
    <property type="project" value="InterPro"/>
</dbReference>
<dbReference type="InterPro" id="IPR038717">
    <property type="entry name" value="Tc1-like_DDE_dom"/>
</dbReference>
<dbReference type="OrthoDB" id="4737581at2759"/>
<organism evidence="2 3">
    <name type="scientific">Ascosphaera apis ARSEF 7405</name>
    <dbReference type="NCBI Taxonomy" id="392613"/>
    <lineage>
        <taxon>Eukaryota</taxon>
        <taxon>Fungi</taxon>
        <taxon>Dikarya</taxon>
        <taxon>Ascomycota</taxon>
        <taxon>Pezizomycotina</taxon>
        <taxon>Eurotiomycetes</taxon>
        <taxon>Eurotiomycetidae</taxon>
        <taxon>Onygenales</taxon>
        <taxon>Ascosphaeraceae</taxon>
        <taxon>Ascosphaera</taxon>
    </lineage>
</organism>
<comment type="caution">
    <text evidence="2">The sequence shown here is derived from an EMBL/GenBank/DDBJ whole genome shotgun (WGS) entry which is preliminary data.</text>
</comment>
<dbReference type="Pfam" id="PF13358">
    <property type="entry name" value="DDE_3"/>
    <property type="match status" value="1"/>
</dbReference>
<evidence type="ECO:0000259" key="1">
    <source>
        <dbReference type="Pfam" id="PF13358"/>
    </source>
</evidence>